<accession>A0AC60P4B8</accession>
<sequence length="181" mass="19351">MDSPAKLPSEYGHPTENPPPARATPLNAEDYHHGGQSGSQISSPGSGYNGGYGAPTNGHQDHYEGPPWPVLRLTLAAVSASSKRAQSPTSPATAPGVPTRPQAAGPYQGSLLIVYGLNSDKMNAEKLFNLFCLYGNIVNINFSKNKMGCIMVQMEDRLAKERAVGHQNNAQVSEIKMQLGY</sequence>
<evidence type="ECO:0000313" key="1">
    <source>
        <dbReference type="EMBL" id="KAG0414249.1"/>
    </source>
</evidence>
<reference evidence="1 2" key="1">
    <citation type="journal article" date="2020" name="Cell">
        <title>Large-Scale Comparative Analyses of Tick Genomes Elucidate Their Genetic Diversity and Vector Capacities.</title>
        <authorList>
            <consortium name="Tick Genome and Microbiome Consortium (TIGMIC)"/>
            <person name="Jia N."/>
            <person name="Wang J."/>
            <person name="Shi W."/>
            <person name="Du L."/>
            <person name="Sun Y."/>
            <person name="Zhan W."/>
            <person name="Jiang J.F."/>
            <person name="Wang Q."/>
            <person name="Zhang B."/>
            <person name="Ji P."/>
            <person name="Bell-Sakyi L."/>
            <person name="Cui X.M."/>
            <person name="Yuan T.T."/>
            <person name="Jiang B.G."/>
            <person name="Yang W.F."/>
            <person name="Lam T.T."/>
            <person name="Chang Q.C."/>
            <person name="Ding S.J."/>
            <person name="Wang X.J."/>
            <person name="Zhu J.G."/>
            <person name="Ruan X.D."/>
            <person name="Zhao L."/>
            <person name="Wei J.T."/>
            <person name="Ye R.Z."/>
            <person name="Que T.C."/>
            <person name="Du C.H."/>
            <person name="Zhou Y.H."/>
            <person name="Cheng J.X."/>
            <person name="Dai P.F."/>
            <person name="Guo W.B."/>
            <person name="Han X.H."/>
            <person name="Huang E.J."/>
            <person name="Li L.F."/>
            <person name="Wei W."/>
            <person name="Gao Y.C."/>
            <person name="Liu J.Z."/>
            <person name="Shao H.Z."/>
            <person name="Wang X."/>
            <person name="Wang C.C."/>
            <person name="Yang T.C."/>
            <person name="Huo Q.B."/>
            <person name="Li W."/>
            <person name="Chen H.Y."/>
            <person name="Chen S.E."/>
            <person name="Zhou L.G."/>
            <person name="Ni X.B."/>
            <person name="Tian J.H."/>
            <person name="Sheng Y."/>
            <person name="Liu T."/>
            <person name="Pan Y.S."/>
            <person name="Xia L.Y."/>
            <person name="Li J."/>
            <person name="Zhao F."/>
            <person name="Cao W.C."/>
        </authorList>
    </citation>
    <scope>NUCLEOTIDE SEQUENCE [LARGE SCALE GENOMIC DNA]</scope>
    <source>
        <strain evidence="1">Iper-2018</strain>
    </source>
</reference>
<name>A0AC60P4B8_IXOPE</name>
<protein>
    <submittedName>
        <fullName evidence="1">Uncharacterized protein</fullName>
    </submittedName>
</protein>
<evidence type="ECO:0000313" key="2">
    <source>
        <dbReference type="Proteomes" id="UP000805193"/>
    </source>
</evidence>
<proteinExistence type="predicted"/>
<organism evidence="1 2">
    <name type="scientific">Ixodes persulcatus</name>
    <name type="common">Taiga tick</name>
    <dbReference type="NCBI Taxonomy" id="34615"/>
    <lineage>
        <taxon>Eukaryota</taxon>
        <taxon>Metazoa</taxon>
        <taxon>Ecdysozoa</taxon>
        <taxon>Arthropoda</taxon>
        <taxon>Chelicerata</taxon>
        <taxon>Arachnida</taxon>
        <taxon>Acari</taxon>
        <taxon>Parasitiformes</taxon>
        <taxon>Ixodida</taxon>
        <taxon>Ixodoidea</taxon>
        <taxon>Ixodidae</taxon>
        <taxon>Ixodinae</taxon>
        <taxon>Ixodes</taxon>
    </lineage>
</organism>
<gene>
    <name evidence="1" type="ORF">HPB47_008596</name>
</gene>
<dbReference type="Proteomes" id="UP000805193">
    <property type="component" value="Unassembled WGS sequence"/>
</dbReference>
<dbReference type="EMBL" id="JABSTQ010011192">
    <property type="protein sequence ID" value="KAG0414249.1"/>
    <property type="molecule type" value="Genomic_DNA"/>
</dbReference>
<keyword evidence="2" id="KW-1185">Reference proteome</keyword>
<comment type="caution">
    <text evidence="1">The sequence shown here is derived from an EMBL/GenBank/DDBJ whole genome shotgun (WGS) entry which is preliminary data.</text>
</comment>